<comment type="pathway">
    <text evidence="6">Plant hormone biosynthesis; gibberellin biosynthesis.</text>
</comment>
<dbReference type="GO" id="GO:0045544">
    <property type="term" value="F:gibberellin 20-oxidase activity"/>
    <property type="evidence" value="ECO:0007669"/>
    <property type="project" value="UniProtKB-ARBA"/>
</dbReference>
<dbReference type="AlphaFoldDB" id="A0A9W7LWG3"/>
<evidence type="ECO:0000256" key="1">
    <source>
        <dbReference type="ARBA" id="ARBA00001961"/>
    </source>
</evidence>
<reference evidence="12" key="1">
    <citation type="submission" date="2023-05" db="EMBL/GenBank/DDBJ databases">
        <title>Genome and transcriptome analyses reveal genes involved in the formation of fine ridges on petal epidermal cells in Hibiscus trionum.</title>
        <authorList>
            <person name="Koshimizu S."/>
            <person name="Masuda S."/>
            <person name="Ishii T."/>
            <person name="Shirasu K."/>
            <person name="Hoshino A."/>
            <person name="Arita M."/>
        </authorList>
    </citation>
    <scope>NUCLEOTIDE SEQUENCE</scope>
    <source>
        <strain evidence="12">Hamamatsu line</strain>
    </source>
</reference>
<evidence type="ECO:0000256" key="5">
    <source>
        <dbReference type="ARBA" id="ARBA00023004"/>
    </source>
</evidence>
<dbReference type="Pfam" id="PF14226">
    <property type="entry name" value="DIOX_N"/>
    <property type="match status" value="1"/>
</dbReference>
<evidence type="ECO:0000256" key="9">
    <source>
        <dbReference type="RuleBase" id="RU003682"/>
    </source>
</evidence>
<keyword evidence="4 9" id="KW-0560">Oxidoreductase</keyword>
<dbReference type="GO" id="GO:0009686">
    <property type="term" value="P:gibberellin biosynthetic process"/>
    <property type="evidence" value="ECO:0007669"/>
    <property type="project" value="UniProtKB-ARBA"/>
</dbReference>
<evidence type="ECO:0000256" key="2">
    <source>
        <dbReference type="ARBA" id="ARBA00004972"/>
    </source>
</evidence>
<dbReference type="PRINTS" id="PR00682">
    <property type="entry name" value="IPNSYNTHASE"/>
</dbReference>
<dbReference type="Proteomes" id="UP001165190">
    <property type="component" value="Unassembled WGS sequence"/>
</dbReference>
<evidence type="ECO:0000259" key="11">
    <source>
        <dbReference type="PROSITE" id="PS51471"/>
    </source>
</evidence>
<accession>A0A9W7LWG3</accession>
<evidence type="ECO:0000313" key="12">
    <source>
        <dbReference type="EMBL" id="GMI79053.1"/>
    </source>
</evidence>
<dbReference type="InterPro" id="IPR044861">
    <property type="entry name" value="IPNS-like_FE2OG_OXY"/>
</dbReference>
<comment type="caution">
    <text evidence="12">The sequence shown here is derived from an EMBL/GenBank/DDBJ whole genome shotgun (WGS) entry which is preliminary data.</text>
</comment>
<sequence length="389" mass="43202">MAQYLSATENKPMPPSTPAVESGAKNEHAPALAFDGSIFGTESNIPSQFLWPDEEKPSLDAPELVIPTIDMGVLSCGGDPLALSKAAAAVNEACKKHGFFSVVNHGVDLGLMDKAEEYMDLFFGLQLSEKQKAQRKLGESYGYASSFVGRFSSKLPWKETLSFQYRPDVPSIIEHYLVNRMGEDFKDFGRLYQEFGEAMNKLALELMELIGISLGLDQAYYKDFFAENDSILRLNYYPPCQKPDLTLGTGPHSDPTSLTILLQDQIGGLQVFADDKWHAVAPVPGAFVINIGDTFMALSNGMYKSCLHRAVVNNRAVRKSIAFFLCPKLDKPVMPAAGLVNAANPRRYPEFTWATLLEFTQKHYRSDMHTLDAFSEWVEEQASKNEAMP</sequence>
<evidence type="ECO:0000256" key="7">
    <source>
        <dbReference type="ARBA" id="ARBA00043997"/>
    </source>
</evidence>
<dbReference type="SUPFAM" id="SSF51197">
    <property type="entry name" value="Clavaminate synthase-like"/>
    <property type="match status" value="1"/>
</dbReference>
<organism evidence="12 13">
    <name type="scientific">Hibiscus trionum</name>
    <name type="common">Flower of an hour</name>
    <dbReference type="NCBI Taxonomy" id="183268"/>
    <lineage>
        <taxon>Eukaryota</taxon>
        <taxon>Viridiplantae</taxon>
        <taxon>Streptophyta</taxon>
        <taxon>Embryophyta</taxon>
        <taxon>Tracheophyta</taxon>
        <taxon>Spermatophyta</taxon>
        <taxon>Magnoliopsida</taxon>
        <taxon>eudicotyledons</taxon>
        <taxon>Gunneridae</taxon>
        <taxon>Pentapetalae</taxon>
        <taxon>rosids</taxon>
        <taxon>malvids</taxon>
        <taxon>Malvales</taxon>
        <taxon>Malvaceae</taxon>
        <taxon>Malvoideae</taxon>
        <taxon>Hibiscus</taxon>
    </lineage>
</organism>
<keyword evidence="13" id="KW-1185">Reference proteome</keyword>
<dbReference type="PROSITE" id="PS51471">
    <property type="entry name" value="FE2OG_OXY"/>
    <property type="match status" value="1"/>
</dbReference>
<keyword evidence="3 9" id="KW-0479">Metal-binding</keyword>
<gene>
    <name evidence="12" type="ORF">HRI_001574600</name>
</gene>
<comment type="similarity">
    <text evidence="7">Belongs to the iron/ascorbate-dependent oxidoreductase family. GA20OX subfamily.</text>
</comment>
<protein>
    <submittedName>
        <fullName evidence="12">ARABIDOPSIS THALIANA GIBBERELLIN 20-OXIDASE 1, gibberellin 20 oxidase 1, GA REQUIRING 5</fullName>
    </submittedName>
</protein>
<evidence type="ECO:0000256" key="6">
    <source>
        <dbReference type="ARBA" id="ARBA00037909"/>
    </source>
</evidence>
<comment type="cofactor">
    <cofactor evidence="1">
        <name>L-ascorbate</name>
        <dbReference type="ChEBI" id="CHEBI:38290"/>
    </cofactor>
</comment>
<evidence type="ECO:0000256" key="8">
    <source>
        <dbReference type="ARBA" id="ARBA00050508"/>
    </source>
</evidence>
<comment type="catalytic activity">
    <reaction evidence="8">
        <text>gibberellin A12 + 2 2-oxoglutarate + 3 O2 + H(+) = gibberellin A9 + 2 succinate + 3 CO2 + 2 H2O</text>
        <dbReference type="Rhea" id="RHEA:60772"/>
        <dbReference type="ChEBI" id="CHEBI:15377"/>
        <dbReference type="ChEBI" id="CHEBI:15378"/>
        <dbReference type="ChEBI" id="CHEBI:15379"/>
        <dbReference type="ChEBI" id="CHEBI:16526"/>
        <dbReference type="ChEBI" id="CHEBI:16810"/>
        <dbReference type="ChEBI" id="CHEBI:30031"/>
        <dbReference type="ChEBI" id="CHEBI:58627"/>
        <dbReference type="ChEBI" id="CHEBI:73255"/>
    </reaction>
    <physiologicalReaction direction="left-to-right" evidence="8">
        <dbReference type="Rhea" id="RHEA:60773"/>
    </physiologicalReaction>
</comment>
<dbReference type="PANTHER" id="PTHR47990">
    <property type="entry name" value="2-OXOGLUTARATE (2OG) AND FE(II)-DEPENDENT OXYGENASE SUPERFAMILY PROTEIN-RELATED"/>
    <property type="match status" value="1"/>
</dbReference>
<dbReference type="InterPro" id="IPR050231">
    <property type="entry name" value="Iron_ascorbate_oxido_reductase"/>
</dbReference>
<dbReference type="InterPro" id="IPR026992">
    <property type="entry name" value="DIOX_N"/>
</dbReference>
<feature type="domain" description="Fe2OG dioxygenase" evidence="11">
    <location>
        <begin position="227"/>
        <end position="327"/>
    </location>
</feature>
<proteinExistence type="inferred from homology"/>
<keyword evidence="5 9" id="KW-0408">Iron</keyword>
<evidence type="ECO:0000256" key="10">
    <source>
        <dbReference type="SAM" id="MobiDB-lite"/>
    </source>
</evidence>
<name>A0A9W7LWG3_HIBTR</name>
<dbReference type="InterPro" id="IPR027443">
    <property type="entry name" value="IPNS-like_sf"/>
</dbReference>
<feature type="region of interest" description="Disordered" evidence="10">
    <location>
        <begin position="1"/>
        <end position="26"/>
    </location>
</feature>
<evidence type="ECO:0000256" key="4">
    <source>
        <dbReference type="ARBA" id="ARBA00023002"/>
    </source>
</evidence>
<dbReference type="InterPro" id="IPR005123">
    <property type="entry name" value="Oxoglu/Fe-dep_dioxygenase_dom"/>
</dbReference>
<dbReference type="FunFam" id="2.60.120.330:FF:000003">
    <property type="entry name" value="Gibberellin 20 oxidase 2"/>
    <property type="match status" value="1"/>
</dbReference>
<dbReference type="Pfam" id="PF03171">
    <property type="entry name" value="2OG-FeII_Oxy"/>
    <property type="match status" value="1"/>
</dbReference>
<evidence type="ECO:0000256" key="3">
    <source>
        <dbReference type="ARBA" id="ARBA00022723"/>
    </source>
</evidence>
<dbReference type="Gene3D" id="2.60.120.330">
    <property type="entry name" value="B-lactam Antibiotic, Isopenicillin N Synthase, Chain"/>
    <property type="match status" value="1"/>
</dbReference>
<dbReference type="OrthoDB" id="288590at2759"/>
<dbReference type="GO" id="GO:0046872">
    <property type="term" value="F:metal ion binding"/>
    <property type="evidence" value="ECO:0007669"/>
    <property type="project" value="UniProtKB-KW"/>
</dbReference>
<comment type="pathway">
    <text evidence="2">Hormone biosynthesis.</text>
</comment>
<dbReference type="EMBL" id="BSYR01000016">
    <property type="protein sequence ID" value="GMI79053.1"/>
    <property type="molecule type" value="Genomic_DNA"/>
</dbReference>
<evidence type="ECO:0000313" key="13">
    <source>
        <dbReference type="Proteomes" id="UP001165190"/>
    </source>
</evidence>